<dbReference type="Proteomes" id="UP000799324">
    <property type="component" value="Unassembled WGS sequence"/>
</dbReference>
<dbReference type="AlphaFoldDB" id="A0A6A6SQZ4"/>
<reference evidence="2" key="1">
    <citation type="journal article" date="2020" name="Stud. Mycol.">
        <title>101 Dothideomycetes genomes: a test case for predicting lifestyles and emergence of pathogens.</title>
        <authorList>
            <person name="Haridas S."/>
            <person name="Albert R."/>
            <person name="Binder M."/>
            <person name="Bloem J."/>
            <person name="Labutti K."/>
            <person name="Salamov A."/>
            <person name="Andreopoulos B."/>
            <person name="Baker S."/>
            <person name="Barry K."/>
            <person name="Bills G."/>
            <person name="Bluhm B."/>
            <person name="Cannon C."/>
            <person name="Castanera R."/>
            <person name="Culley D."/>
            <person name="Daum C."/>
            <person name="Ezra D."/>
            <person name="Gonzalez J."/>
            <person name="Henrissat B."/>
            <person name="Kuo A."/>
            <person name="Liang C."/>
            <person name="Lipzen A."/>
            <person name="Lutzoni F."/>
            <person name="Magnuson J."/>
            <person name="Mondo S."/>
            <person name="Nolan M."/>
            <person name="Ohm R."/>
            <person name="Pangilinan J."/>
            <person name="Park H.-J."/>
            <person name="Ramirez L."/>
            <person name="Alfaro M."/>
            <person name="Sun H."/>
            <person name="Tritt A."/>
            <person name="Yoshinaga Y."/>
            <person name="Zwiers L.-H."/>
            <person name="Turgeon B."/>
            <person name="Goodwin S."/>
            <person name="Spatafora J."/>
            <person name="Crous P."/>
            <person name="Grigoriev I."/>
        </authorList>
    </citation>
    <scope>NUCLEOTIDE SEQUENCE</scope>
    <source>
        <strain evidence="2">CBS 122681</strain>
    </source>
</reference>
<dbReference type="Pfam" id="PF24494">
    <property type="entry name" value="DUF7587"/>
    <property type="match status" value="1"/>
</dbReference>
<accession>A0A6A6SQZ4</accession>
<dbReference type="EMBL" id="MU004469">
    <property type="protein sequence ID" value="KAF2650060.1"/>
    <property type="molecule type" value="Genomic_DNA"/>
</dbReference>
<evidence type="ECO:0000313" key="2">
    <source>
        <dbReference type="EMBL" id="KAF2650060.1"/>
    </source>
</evidence>
<feature type="domain" description="DUF7587" evidence="1">
    <location>
        <begin position="274"/>
        <end position="395"/>
    </location>
</feature>
<gene>
    <name evidence="2" type="ORF">K491DRAFT_732603</name>
</gene>
<evidence type="ECO:0000259" key="1">
    <source>
        <dbReference type="Pfam" id="PF24494"/>
    </source>
</evidence>
<proteinExistence type="predicted"/>
<protein>
    <recommendedName>
        <fullName evidence="1">DUF7587 domain-containing protein</fullName>
    </recommendedName>
</protein>
<keyword evidence="3" id="KW-1185">Reference proteome</keyword>
<dbReference type="OrthoDB" id="4152607at2759"/>
<dbReference type="InterPro" id="IPR056009">
    <property type="entry name" value="DUF7587"/>
</dbReference>
<evidence type="ECO:0000313" key="3">
    <source>
        <dbReference type="Proteomes" id="UP000799324"/>
    </source>
</evidence>
<organism evidence="2 3">
    <name type="scientific">Lophiostoma macrostomum CBS 122681</name>
    <dbReference type="NCBI Taxonomy" id="1314788"/>
    <lineage>
        <taxon>Eukaryota</taxon>
        <taxon>Fungi</taxon>
        <taxon>Dikarya</taxon>
        <taxon>Ascomycota</taxon>
        <taxon>Pezizomycotina</taxon>
        <taxon>Dothideomycetes</taxon>
        <taxon>Pleosporomycetidae</taxon>
        <taxon>Pleosporales</taxon>
        <taxon>Lophiostomataceae</taxon>
        <taxon>Lophiostoma</taxon>
    </lineage>
</organism>
<name>A0A6A6SQZ4_9PLEO</name>
<sequence>MEAKIDDIVGSVRNLRIAERSSQLSEPGHINSTIKPPLSVEDAVQGILQSTTTVNSQCQSFKSLVSDAISSGALPLTEVCLLRKGTQKLRDVIYNIERTVETLDETTERSIVEHLKSLGGQGLGLHSKQLLIPKLLSHFDEKIRKIVRKCFDDASNQTTLWKVAEKCYMQAIQPSGSLNADDYFIPLEEAYLEEPFDPDFESEEYYDHENRLAIDEGYAAVIQEEDQRRSKIRDKDRQCWVNFWVEVLHNAPDGPTLFYPPAAPSIKAPKVMAVPKYLFRTFDDGSSGHNDEKLIASIASMNASQDRSRTDILSLGTEETTKLLYAHLYKSCFGGDDSDNLMSWTSSLLFAVQYAIWRQTIDRRTPSNIKICMVCTNDFPDGQFMRDVPLLEAYRPTAVRLDDKIRGFFDFRLRNEDYYNGEYLSQGAVNISNRSCVVSLQQLINAGLYQLYPEFEEAEGTRTWAKRVRDLRQRWSGEHRTTEDELGCSGWADKPDEVRRYWIAAQAMESSDLNGWMRSMGFHRFPHSQQEELRKIYT</sequence>